<keyword evidence="1" id="KW-0802">TPR repeat</keyword>
<comment type="caution">
    <text evidence="2">The sequence shown here is derived from an EMBL/GenBank/DDBJ whole genome shotgun (WGS) entry which is preliminary data.</text>
</comment>
<dbReference type="EMBL" id="QRGP01000003">
    <property type="protein sequence ID" value="RDV01688.1"/>
    <property type="molecule type" value="Genomic_DNA"/>
</dbReference>
<gene>
    <name evidence="2" type="ORF">DXH95_15515</name>
</gene>
<dbReference type="Proteomes" id="UP000263833">
    <property type="component" value="Unassembled WGS sequence"/>
</dbReference>
<organism evidence="2 3">
    <name type="scientific">Sphingorhabdus pulchriflava</name>
    <dbReference type="NCBI Taxonomy" id="2292257"/>
    <lineage>
        <taxon>Bacteria</taxon>
        <taxon>Pseudomonadati</taxon>
        <taxon>Pseudomonadota</taxon>
        <taxon>Alphaproteobacteria</taxon>
        <taxon>Sphingomonadales</taxon>
        <taxon>Sphingomonadaceae</taxon>
        <taxon>Sphingorhabdus</taxon>
    </lineage>
</organism>
<evidence type="ECO:0000313" key="3">
    <source>
        <dbReference type="Proteomes" id="UP000263833"/>
    </source>
</evidence>
<dbReference type="Gene3D" id="1.25.40.10">
    <property type="entry name" value="Tetratricopeptide repeat domain"/>
    <property type="match status" value="1"/>
</dbReference>
<accession>A0A371B297</accession>
<dbReference type="SUPFAM" id="SSF48452">
    <property type="entry name" value="TPR-like"/>
    <property type="match status" value="1"/>
</dbReference>
<evidence type="ECO:0000313" key="2">
    <source>
        <dbReference type="EMBL" id="RDV01688.1"/>
    </source>
</evidence>
<dbReference type="PROSITE" id="PS50005">
    <property type="entry name" value="TPR"/>
    <property type="match status" value="1"/>
</dbReference>
<reference evidence="3" key="1">
    <citation type="submission" date="2018-08" db="EMBL/GenBank/DDBJ databases">
        <authorList>
            <person name="Kim S.-J."/>
            <person name="Jung G.-Y."/>
        </authorList>
    </citation>
    <scope>NUCLEOTIDE SEQUENCE [LARGE SCALE GENOMIC DNA]</scope>
    <source>
        <strain evidence="3">GY_G</strain>
    </source>
</reference>
<dbReference type="Pfam" id="PF13432">
    <property type="entry name" value="TPR_16"/>
    <property type="match status" value="1"/>
</dbReference>
<dbReference type="InterPro" id="IPR011990">
    <property type="entry name" value="TPR-like_helical_dom_sf"/>
</dbReference>
<dbReference type="OrthoDB" id="7190835at2"/>
<dbReference type="PROSITE" id="PS51257">
    <property type="entry name" value="PROKAR_LIPOPROTEIN"/>
    <property type="match status" value="1"/>
</dbReference>
<dbReference type="AlphaFoldDB" id="A0A371B297"/>
<dbReference type="InterPro" id="IPR019734">
    <property type="entry name" value="TPR_rpt"/>
</dbReference>
<proteinExistence type="predicted"/>
<dbReference type="RefSeq" id="WP_115550466.1">
    <property type="nucleotide sequence ID" value="NZ_QRGP01000003.1"/>
</dbReference>
<sequence>MKRTEMMLTIGLSSIVAGCSAFQPQAELNIRAVDSQQLTGDATNPLAEGRAKLAFGQNGLAISAFRAALREQPENAEAYNGLGIAYDRIGRKDLAQRYFELAVAGAPDNAKFNGNLARFFESSGRPHMAQGLSTPGIAAMREPQLNVAPQTSGALESKPALLQAVNEADTGTVLPATIAVPALAEVTSALDLDAKAEQPKRIEAVTVQDRPIASQLAIHRPASPVVIRAASIDPASLPAQSRNQRPLDEPMPFDVPRQPVAPAQHEGLRLERVSLGEVRLVTRPTNPEPKRKLANDFEGFGARLASWLPGEIAKEQDAPVTQMRKGPALKNAVAVAAIELAVADAEIIPQSTTKRDGFVYAFFDDDTIVHTSLAAL</sequence>
<keyword evidence="3" id="KW-1185">Reference proteome</keyword>
<name>A0A371B297_9SPHN</name>
<protein>
    <submittedName>
        <fullName evidence="2">Uncharacterized protein</fullName>
    </submittedName>
</protein>
<feature type="repeat" description="TPR" evidence="1">
    <location>
        <begin position="76"/>
        <end position="109"/>
    </location>
</feature>
<evidence type="ECO:0000256" key="1">
    <source>
        <dbReference type="PROSITE-ProRule" id="PRU00339"/>
    </source>
</evidence>